<evidence type="ECO:0000313" key="10">
    <source>
        <dbReference type="Proteomes" id="UP000807504"/>
    </source>
</evidence>
<feature type="domain" description="Homeobox" evidence="8">
    <location>
        <begin position="149"/>
        <end position="209"/>
    </location>
</feature>
<dbReference type="Pfam" id="PF00046">
    <property type="entry name" value="Homeodomain"/>
    <property type="match status" value="1"/>
</dbReference>
<dbReference type="Proteomes" id="UP000807504">
    <property type="component" value="Unassembled WGS sequence"/>
</dbReference>
<proteinExistence type="predicted"/>
<sequence length="279" mass="31273">MENRLLKRFEEISGIEGRESGRRGVEVGWKIVHRCWRQSLVSLSIRRFWGRHVNLYGSFLIRDILGPADDQQRDISDKDCEVLHQQVSAVNASRCPNGYDSKDEQHSSPHHGSHPYYGDPRSPGGYSDGRSPQPSQPHKDGGSAGSKAKKPRRRRTAFTQAQLAFLERKFRCQKYLSVADRGSVAEALSLTETQVKTWYQNRRTKWKRQNSQRLEHLRQQSQGVSKEGPGPGLGPAPHPLDGPLVSATYYGACVVPTSSAACLLPPGILRNVYVPGFQM</sequence>
<feature type="region of interest" description="Disordered" evidence="7">
    <location>
        <begin position="208"/>
        <end position="239"/>
    </location>
</feature>
<dbReference type="InterPro" id="IPR001356">
    <property type="entry name" value="HD"/>
</dbReference>
<dbReference type="Gene3D" id="1.10.10.60">
    <property type="entry name" value="Homeodomain-like"/>
    <property type="match status" value="1"/>
</dbReference>
<feature type="region of interest" description="Disordered" evidence="7">
    <location>
        <begin position="93"/>
        <end position="156"/>
    </location>
</feature>
<dbReference type="EMBL" id="JABXBU010002228">
    <property type="protein sequence ID" value="KAF8770105.1"/>
    <property type="molecule type" value="Genomic_DNA"/>
</dbReference>
<feature type="DNA-binding region" description="Homeobox" evidence="5">
    <location>
        <begin position="151"/>
        <end position="210"/>
    </location>
</feature>
<name>A0A8T0EDK3_ARGBR</name>
<keyword evidence="2 5" id="KW-0238">DNA-binding</keyword>
<dbReference type="PANTHER" id="PTHR24333">
    <property type="entry name" value="HOMEO BOX HB9 LIKE A-RELATED"/>
    <property type="match status" value="1"/>
</dbReference>
<dbReference type="PROSITE" id="PS50071">
    <property type="entry name" value="HOMEOBOX_2"/>
    <property type="match status" value="1"/>
</dbReference>
<dbReference type="PROSITE" id="PS00027">
    <property type="entry name" value="HOMEOBOX_1"/>
    <property type="match status" value="1"/>
</dbReference>
<gene>
    <name evidence="9" type="ORF">HNY73_017675</name>
</gene>
<evidence type="ECO:0000256" key="5">
    <source>
        <dbReference type="PROSITE-ProRule" id="PRU00108"/>
    </source>
</evidence>
<protein>
    <submittedName>
        <fullName evidence="9">BarH-like 1 homeobox protein like</fullName>
    </submittedName>
</protein>
<dbReference type="InterPro" id="IPR017970">
    <property type="entry name" value="Homeobox_CS"/>
</dbReference>
<evidence type="ECO:0000256" key="4">
    <source>
        <dbReference type="ARBA" id="ARBA00023242"/>
    </source>
</evidence>
<keyword evidence="4 5" id="KW-0539">Nucleus</keyword>
<feature type="compositionally biased region" description="Basic residues" evidence="7">
    <location>
        <begin position="147"/>
        <end position="156"/>
    </location>
</feature>
<evidence type="ECO:0000259" key="8">
    <source>
        <dbReference type="PROSITE" id="PS50071"/>
    </source>
</evidence>
<keyword evidence="10" id="KW-1185">Reference proteome</keyword>
<organism evidence="9 10">
    <name type="scientific">Argiope bruennichi</name>
    <name type="common">Wasp spider</name>
    <name type="synonym">Aranea bruennichi</name>
    <dbReference type="NCBI Taxonomy" id="94029"/>
    <lineage>
        <taxon>Eukaryota</taxon>
        <taxon>Metazoa</taxon>
        <taxon>Ecdysozoa</taxon>
        <taxon>Arthropoda</taxon>
        <taxon>Chelicerata</taxon>
        <taxon>Arachnida</taxon>
        <taxon>Araneae</taxon>
        <taxon>Araneomorphae</taxon>
        <taxon>Entelegynae</taxon>
        <taxon>Araneoidea</taxon>
        <taxon>Araneidae</taxon>
        <taxon>Argiope</taxon>
    </lineage>
</organism>
<dbReference type="CDD" id="cd00086">
    <property type="entry name" value="homeodomain"/>
    <property type="match status" value="1"/>
</dbReference>
<evidence type="ECO:0000256" key="3">
    <source>
        <dbReference type="ARBA" id="ARBA00023155"/>
    </source>
</evidence>
<dbReference type="GO" id="GO:0003677">
    <property type="term" value="F:DNA binding"/>
    <property type="evidence" value="ECO:0007669"/>
    <property type="project" value="UniProtKB-UniRule"/>
</dbReference>
<comment type="subcellular location">
    <subcellularLocation>
        <location evidence="1 5 6">Nucleus</location>
    </subcellularLocation>
</comment>
<dbReference type="GO" id="GO:0000981">
    <property type="term" value="F:DNA-binding transcription factor activity, RNA polymerase II-specific"/>
    <property type="evidence" value="ECO:0007669"/>
    <property type="project" value="InterPro"/>
</dbReference>
<dbReference type="PANTHER" id="PTHR24333:SF5">
    <property type="entry name" value="VENT HOMEOBOX"/>
    <property type="match status" value="1"/>
</dbReference>
<dbReference type="InterPro" id="IPR009057">
    <property type="entry name" value="Homeodomain-like_sf"/>
</dbReference>
<dbReference type="GO" id="GO:0005634">
    <property type="term" value="C:nucleus"/>
    <property type="evidence" value="ECO:0007669"/>
    <property type="project" value="UniProtKB-SubCell"/>
</dbReference>
<dbReference type="SMART" id="SM00389">
    <property type="entry name" value="HOX"/>
    <property type="match status" value="1"/>
</dbReference>
<comment type="caution">
    <text evidence="9">The sequence shown here is derived from an EMBL/GenBank/DDBJ whole genome shotgun (WGS) entry which is preliminary data.</text>
</comment>
<dbReference type="AlphaFoldDB" id="A0A8T0EDK3"/>
<reference evidence="9" key="2">
    <citation type="submission" date="2020-06" db="EMBL/GenBank/DDBJ databases">
        <authorList>
            <person name="Sheffer M."/>
        </authorList>
    </citation>
    <scope>NUCLEOTIDE SEQUENCE</scope>
</reference>
<keyword evidence="3 5" id="KW-0371">Homeobox</keyword>
<evidence type="ECO:0000256" key="1">
    <source>
        <dbReference type="ARBA" id="ARBA00004123"/>
    </source>
</evidence>
<reference evidence="9" key="1">
    <citation type="journal article" date="2020" name="bioRxiv">
        <title>Chromosome-level reference genome of the European wasp spider Argiope bruennichi: a resource for studies on range expansion and evolutionary adaptation.</title>
        <authorList>
            <person name="Sheffer M.M."/>
            <person name="Hoppe A."/>
            <person name="Krehenwinkel H."/>
            <person name="Uhl G."/>
            <person name="Kuss A.W."/>
            <person name="Jensen L."/>
            <person name="Jensen C."/>
            <person name="Gillespie R.G."/>
            <person name="Hoff K.J."/>
            <person name="Prost S."/>
        </authorList>
    </citation>
    <scope>NUCLEOTIDE SEQUENCE</scope>
</reference>
<evidence type="ECO:0000313" key="9">
    <source>
        <dbReference type="EMBL" id="KAF8770105.1"/>
    </source>
</evidence>
<dbReference type="InterPro" id="IPR050848">
    <property type="entry name" value="Homeobox_TF"/>
</dbReference>
<dbReference type="SUPFAM" id="SSF46689">
    <property type="entry name" value="Homeodomain-like"/>
    <property type="match status" value="1"/>
</dbReference>
<dbReference type="InterPro" id="IPR020479">
    <property type="entry name" value="HD_metazoa"/>
</dbReference>
<evidence type="ECO:0000256" key="2">
    <source>
        <dbReference type="ARBA" id="ARBA00023125"/>
    </source>
</evidence>
<evidence type="ECO:0000256" key="7">
    <source>
        <dbReference type="SAM" id="MobiDB-lite"/>
    </source>
</evidence>
<evidence type="ECO:0000256" key="6">
    <source>
        <dbReference type="RuleBase" id="RU000682"/>
    </source>
</evidence>
<accession>A0A8T0EDK3</accession>
<dbReference type="PRINTS" id="PR00024">
    <property type="entry name" value="HOMEOBOX"/>
</dbReference>